<feature type="region of interest" description="Disordered" evidence="1">
    <location>
        <begin position="605"/>
        <end position="697"/>
    </location>
</feature>
<evidence type="ECO:0000313" key="4">
    <source>
        <dbReference type="EMBL" id="KFI87432.1"/>
    </source>
</evidence>
<gene>
    <name evidence="4" type="ORF">BRUM_0569</name>
</gene>
<dbReference type="STRING" id="78346.BRUM_0569"/>
<dbReference type="InterPro" id="IPR034139">
    <property type="entry name" value="TOPRIM_OLD"/>
</dbReference>
<dbReference type="PANTHER" id="PTHR43581">
    <property type="entry name" value="ATP/GTP PHOSPHATASE"/>
    <property type="match status" value="1"/>
</dbReference>
<evidence type="ECO:0000259" key="3">
    <source>
        <dbReference type="Pfam" id="PF20469"/>
    </source>
</evidence>
<dbReference type="Pfam" id="PF20469">
    <property type="entry name" value="OLD-like_TOPRIM"/>
    <property type="match status" value="1"/>
</dbReference>
<evidence type="ECO:0000259" key="2">
    <source>
        <dbReference type="Pfam" id="PF13304"/>
    </source>
</evidence>
<keyword evidence="5" id="KW-1185">Reference proteome</keyword>
<dbReference type="GO" id="GO:0005524">
    <property type="term" value="F:ATP binding"/>
    <property type="evidence" value="ECO:0007669"/>
    <property type="project" value="InterPro"/>
</dbReference>
<feature type="domain" description="ATPase AAA-type core" evidence="2">
    <location>
        <begin position="27"/>
        <end position="105"/>
    </location>
</feature>
<dbReference type="Pfam" id="PF13304">
    <property type="entry name" value="AAA_21"/>
    <property type="match status" value="2"/>
</dbReference>
<reference evidence="4 5" key="1">
    <citation type="submission" date="2014-03" db="EMBL/GenBank/DDBJ databases">
        <title>Genomics of Bifidobacteria.</title>
        <authorList>
            <person name="Ventura M."/>
            <person name="Milani C."/>
            <person name="Lugli G.A."/>
        </authorList>
    </citation>
    <scope>NUCLEOTIDE SEQUENCE [LARGE SCALE GENOMIC DNA]</scope>
    <source>
        <strain evidence="4 5">LMG 21811</strain>
    </source>
</reference>
<organism evidence="4 5">
    <name type="scientific">Bifidobacterium ruminantium</name>
    <dbReference type="NCBI Taxonomy" id="78346"/>
    <lineage>
        <taxon>Bacteria</taxon>
        <taxon>Bacillati</taxon>
        <taxon>Actinomycetota</taxon>
        <taxon>Actinomycetes</taxon>
        <taxon>Bifidobacteriales</taxon>
        <taxon>Bifidobacteriaceae</taxon>
        <taxon>Bifidobacterium</taxon>
    </lineage>
</organism>
<evidence type="ECO:0000256" key="1">
    <source>
        <dbReference type="SAM" id="MobiDB-lite"/>
    </source>
</evidence>
<accession>A0A087CVY2</accession>
<dbReference type="CDD" id="cd01026">
    <property type="entry name" value="TOPRIM_OLD"/>
    <property type="match status" value="1"/>
</dbReference>
<evidence type="ECO:0000313" key="5">
    <source>
        <dbReference type="Proteomes" id="UP000029078"/>
    </source>
</evidence>
<dbReference type="RefSeq" id="WP_051916210.1">
    <property type="nucleotide sequence ID" value="NZ_JGZL01000012.1"/>
</dbReference>
<dbReference type="InterPro" id="IPR027417">
    <property type="entry name" value="P-loop_NTPase"/>
</dbReference>
<dbReference type="PANTHER" id="PTHR43581:SF4">
    <property type="entry name" value="ATP_GTP PHOSPHATASE"/>
    <property type="match status" value="1"/>
</dbReference>
<comment type="caution">
    <text evidence="4">The sequence shown here is derived from an EMBL/GenBank/DDBJ whole genome shotgun (WGS) entry which is preliminary data.</text>
</comment>
<dbReference type="GO" id="GO:0016887">
    <property type="term" value="F:ATP hydrolysis activity"/>
    <property type="evidence" value="ECO:0007669"/>
    <property type="project" value="InterPro"/>
</dbReference>
<name>A0A087CVY2_BIFRU</name>
<dbReference type="eggNOG" id="COG1106">
    <property type="taxonomic scope" value="Bacteria"/>
</dbReference>
<feature type="compositionally biased region" description="Basic and acidic residues" evidence="1">
    <location>
        <begin position="627"/>
        <end position="640"/>
    </location>
</feature>
<dbReference type="AlphaFoldDB" id="A0A087CVY2"/>
<dbReference type="Proteomes" id="UP000029078">
    <property type="component" value="Unassembled WGS sequence"/>
</dbReference>
<dbReference type="InterPro" id="IPR051396">
    <property type="entry name" value="Bact_Antivir_Def_Nuclease"/>
</dbReference>
<dbReference type="eggNOG" id="COG3593">
    <property type="taxonomic scope" value="Bacteria"/>
</dbReference>
<feature type="compositionally biased region" description="Low complexity" evidence="1">
    <location>
        <begin position="649"/>
        <end position="661"/>
    </location>
</feature>
<dbReference type="Gene3D" id="3.40.50.300">
    <property type="entry name" value="P-loop containing nucleotide triphosphate hydrolases"/>
    <property type="match status" value="2"/>
</dbReference>
<sequence>MKLSHLSIKNHSRLMHDIDIEVRRHLVLVGPNDSGKSSVMRCLDLLLGAAPEELALRLSPDDLRDKSAPFIVRCRLDGLTPTEADVFGDAVVDGGVSMRLFVTGDGRGGVTGDGRGGVTAARFVRERNARGILGERPLRDAELSALRWRFASSQRRPIYAAPSPEEKVYMQLRRLHGLSMPGDSYLNTAVSSVDLGKSARKIAASYRSVDNALHQSPELRLLREQIAQKLSQISPRTVRPEDVSFAYAGLPENPSNPMEGVDLRVNTGDMHSERSEVMGSIAQFVLAMRGAGILAIDEPELHLHPSSQRSLAKMLAANDTQCIVSTHSADIVSAFDPDCIVAMKNGEARQLKPGALDSDACVRMKLWMHDRLEPLTATKLILVEGITDRLLVQRVAELTGRDLDRLGVSLVQTDGVDKMIPFDKLFGPEGFDVPIFRLIDKDAVENMAKKLNVPVQQLSSKHVYVSQCDLEEEYVKGLAPGFVWKAMSEGDNFSKAEIDAWQRKWNNKQTPTKQQVADFCRANNNKVPACMSVLDVLTPANAGKIKSINALLDAVVGPARGGAGDGVAVGVGVAGGVGAGSAAAQEHDDIVAAMTRPAIALSHASKNAAVPDDSEPAEAAAAADGTKAIDEVKVDGETRATPKKPTPKKPAVQPQKKSSPKNQAPKSQAPKASVQKKQLQQKSTRKKQPRKNPTPMK</sequence>
<dbReference type="SUPFAM" id="SSF52540">
    <property type="entry name" value="P-loop containing nucleoside triphosphate hydrolases"/>
    <property type="match status" value="1"/>
</dbReference>
<dbReference type="EMBL" id="JGZL01000012">
    <property type="protein sequence ID" value="KFI87432.1"/>
    <property type="molecule type" value="Genomic_DNA"/>
</dbReference>
<feature type="domain" description="OLD protein-like TOPRIM" evidence="3">
    <location>
        <begin position="377"/>
        <end position="442"/>
    </location>
</feature>
<dbReference type="InterPro" id="IPR003959">
    <property type="entry name" value="ATPase_AAA_core"/>
</dbReference>
<protein>
    <submittedName>
        <fullName evidence="4">Uncharacterized protein</fullName>
    </submittedName>
</protein>
<feature type="domain" description="ATPase AAA-type core" evidence="2">
    <location>
        <begin position="285"/>
        <end position="331"/>
    </location>
</feature>
<proteinExistence type="predicted"/>